<proteinExistence type="predicted"/>
<keyword evidence="1" id="KW-0472">Membrane</keyword>
<feature type="transmembrane region" description="Helical" evidence="1">
    <location>
        <begin position="329"/>
        <end position="349"/>
    </location>
</feature>
<dbReference type="PATRIC" id="fig|1618341.3.peg.574"/>
<feature type="transmembrane region" description="Helical" evidence="1">
    <location>
        <begin position="184"/>
        <end position="208"/>
    </location>
</feature>
<keyword evidence="1" id="KW-1133">Transmembrane helix</keyword>
<protein>
    <recommendedName>
        <fullName evidence="4">Glycosyltransferase RgtA/B/C/D-like domain-containing protein</fullName>
    </recommendedName>
</protein>
<feature type="transmembrane region" description="Helical" evidence="1">
    <location>
        <begin position="128"/>
        <end position="146"/>
    </location>
</feature>
<accession>A0A0G1BYZ8</accession>
<dbReference type="AlphaFoldDB" id="A0A0G1BYZ8"/>
<evidence type="ECO:0000256" key="1">
    <source>
        <dbReference type="SAM" id="Phobius"/>
    </source>
</evidence>
<comment type="caution">
    <text evidence="2">The sequence shown here is derived from an EMBL/GenBank/DDBJ whole genome shotgun (WGS) entry which is preliminary data.</text>
</comment>
<organism evidence="2 3">
    <name type="scientific">candidate division CPR1 bacterium GW2011_GWA2_42_17</name>
    <dbReference type="NCBI Taxonomy" id="1618341"/>
    <lineage>
        <taxon>Bacteria</taxon>
        <taxon>candidate division CPR1</taxon>
    </lineage>
</organism>
<dbReference type="Proteomes" id="UP000034875">
    <property type="component" value="Unassembled WGS sequence"/>
</dbReference>
<feature type="transmembrane region" description="Helical" evidence="1">
    <location>
        <begin position="355"/>
        <end position="375"/>
    </location>
</feature>
<dbReference type="EMBL" id="LCCZ01000039">
    <property type="protein sequence ID" value="KKS42633.1"/>
    <property type="molecule type" value="Genomic_DNA"/>
</dbReference>
<sequence length="401" mass="46203">MDKPIKCGVKIFILITVVFSVYLGFGTKFSFYLFQDIDYYNSLAVAIKSGRLNLENLASTQDLSFYQGKWYPFFGPLPALPILLLQLLLKTDFIPTLPIVSLVGAFGVILVYLLILKTEKEFFGQHSRLPLLFSLLFAFGSSQFWVSVRSGVWFQAQVYAFLLTALGMYFIVRKNRETHDYFWSVLFFSLNLLVRPNAVLLVSIPLLLMFWKGFSNFRKIILVMTPLFVIGMVFFAYNFVRFGSPLETGYKYQKFHPHYSIRVSQAGGWFSPRNIPYNTWFMLFELPKIENLKLKFNPEGNSILFLTPPLLWTFLAHSKSRRDNKKKKLILSIWAGIVITLIPILMLSGTGWYQFGYRYILDIMAPALILVVFGLNGKISKLFLSVVIISIYFHLMGVLTV</sequence>
<evidence type="ECO:0000313" key="3">
    <source>
        <dbReference type="Proteomes" id="UP000034875"/>
    </source>
</evidence>
<feature type="transmembrane region" description="Helical" evidence="1">
    <location>
        <begin position="93"/>
        <end position="116"/>
    </location>
</feature>
<name>A0A0G1BYZ8_9BACT</name>
<evidence type="ECO:0000313" key="2">
    <source>
        <dbReference type="EMBL" id="KKS42633.1"/>
    </source>
</evidence>
<gene>
    <name evidence="2" type="ORF">UV05_C0039G0003</name>
</gene>
<evidence type="ECO:0008006" key="4">
    <source>
        <dbReference type="Google" id="ProtNLM"/>
    </source>
</evidence>
<feature type="transmembrane region" description="Helical" evidence="1">
    <location>
        <begin position="152"/>
        <end position="172"/>
    </location>
</feature>
<feature type="transmembrane region" description="Helical" evidence="1">
    <location>
        <begin position="220"/>
        <end position="240"/>
    </location>
</feature>
<reference evidence="2 3" key="1">
    <citation type="journal article" date="2015" name="Nature">
        <title>rRNA introns, odd ribosomes, and small enigmatic genomes across a large radiation of phyla.</title>
        <authorList>
            <person name="Brown C.T."/>
            <person name="Hug L.A."/>
            <person name="Thomas B.C."/>
            <person name="Sharon I."/>
            <person name="Castelle C.J."/>
            <person name="Singh A."/>
            <person name="Wilkins M.J."/>
            <person name="Williams K.H."/>
            <person name="Banfield J.F."/>
        </authorList>
    </citation>
    <scope>NUCLEOTIDE SEQUENCE [LARGE SCALE GENOMIC DNA]</scope>
</reference>
<keyword evidence="1" id="KW-0812">Transmembrane</keyword>
<feature type="transmembrane region" description="Helical" evidence="1">
    <location>
        <begin position="382"/>
        <end position="400"/>
    </location>
</feature>
<feature type="transmembrane region" description="Helical" evidence="1">
    <location>
        <begin position="12"/>
        <end position="34"/>
    </location>
</feature>